<dbReference type="SUPFAM" id="SSF88946">
    <property type="entry name" value="Sigma2 domain of RNA polymerase sigma factors"/>
    <property type="match status" value="1"/>
</dbReference>
<dbReference type="GO" id="GO:0016987">
    <property type="term" value="F:sigma factor activity"/>
    <property type="evidence" value="ECO:0007669"/>
    <property type="project" value="UniProtKB-KW"/>
</dbReference>
<reference evidence="9 10" key="1">
    <citation type="submission" date="2019-03" db="EMBL/GenBank/DDBJ databases">
        <title>Ramlibacter henchirensis DSM 14656, whole genome shotgun sequence.</title>
        <authorList>
            <person name="Zhang X."/>
            <person name="Feng G."/>
            <person name="Zhu H."/>
        </authorList>
    </citation>
    <scope>NUCLEOTIDE SEQUENCE [LARGE SCALE GENOMIC DNA]</scope>
    <source>
        <strain evidence="9 10">DSM 14656</strain>
    </source>
</reference>
<dbReference type="OrthoDB" id="9780326at2"/>
<dbReference type="NCBIfam" id="TIGR02937">
    <property type="entry name" value="sigma70-ECF"/>
    <property type="match status" value="1"/>
</dbReference>
<feature type="domain" description="RNA polymerase sigma-70 region 4" evidence="8">
    <location>
        <begin position="157"/>
        <end position="206"/>
    </location>
</feature>
<dbReference type="SUPFAM" id="SSF88659">
    <property type="entry name" value="Sigma3 and sigma4 domains of RNA polymerase sigma factors"/>
    <property type="match status" value="1"/>
</dbReference>
<evidence type="ECO:0000256" key="4">
    <source>
        <dbReference type="ARBA" id="ARBA00023125"/>
    </source>
</evidence>
<evidence type="ECO:0000259" key="8">
    <source>
        <dbReference type="Pfam" id="PF04545"/>
    </source>
</evidence>
<dbReference type="InterPro" id="IPR007627">
    <property type="entry name" value="RNA_pol_sigma70_r2"/>
</dbReference>
<dbReference type="InterPro" id="IPR013324">
    <property type="entry name" value="RNA_pol_sigma_r3/r4-like"/>
</dbReference>
<dbReference type="InterPro" id="IPR036388">
    <property type="entry name" value="WH-like_DNA-bd_sf"/>
</dbReference>
<evidence type="ECO:0000256" key="3">
    <source>
        <dbReference type="ARBA" id="ARBA00023082"/>
    </source>
</evidence>
<evidence type="ECO:0000256" key="2">
    <source>
        <dbReference type="ARBA" id="ARBA00023015"/>
    </source>
</evidence>
<evidence type="ECO:0000256" key="6">
    <source>
        <dbReference type="SAM" id="MobiDB-lite"/>
    </source>
</evidence>
<evidence type="ECO:0000313" key="9">
    <source>
        <dbReference type="EMBL" id="TFZ00975.1"/>
    </source>
</evidence>
<comment type="caution">
    <text evidence="9">The sequence shown here is derived from an EMBL/GenBank/DDBJ whole genome shotgun (WGS) entry which is preliminary data.</text>
</comment>
<keyword evidence="4" id="KW-0238">DNA-binding</keyword>
<dbReference type="Pfam" id="PF04545">
    <property type="entry name" value="Sigma70_r4"/>
    <property type="match status" value="1"/>
</dbReference>
<organism evidence="9 10">
    <name type="scientific">Ramlibacter henchirensis</name>
    <dbReference type="NCBI Taxonomy" id="204072"/>
    <lineage>
        <taxon>Bacteria</taxon>
        <taxon>Pseudomonadati</taxon>
        <taxon>Pseudomonadota</taxon>
        <taxon>Betaproteobacteria</taxon>
        <taxon>Burkholderiales</taxon>
        <taxon>Comamonadaceae</taxon>
        <taxon>Ramlibacter</taxon>
    </lineage>
</organism>
<gene>
    <name evidence="9" type="ORF">EZ313_21350</name>
</gene>
<evidence type="ECO:0000259" key="7">
    <source>
        <dbReference type="Pfam" id="PF04542"/>
    </source>
</evidence>
<feature type="region of interest" description="Disordered" evidence="6">
    <location>
        <begin position="131"/>
        <end position="151"/>
    </location>
</feature>
<dbReference type="PANTHER" id="PTHR43133">
    <property type="entry name" value="RNA POLYMERASE ECF-TYPE SIGMA FACTO"/>
    <property type="match status" value="1"/>
</dbReference>
<proteinExistence type="inferred from homology"/>
<dbReference type="AlphaFoldDB" id="A0A4Z0BSG7"/>
<dbReference type="CDD" id="cd06171">
    <property type="entry name" value="Sigma70_r4"/>
    <property type="match status" value="1"/>
</dbReference>
<dbReference type="EMBL" id="SMLM01000003">
    <property type="protein sequence ID" value="TFZ00975.1"/>
    <property type="molecule type" value="Genomic_DNA"/>
</dbReference>
<keyword evidence="10" id="KW-1185">Reference proteome</keyword>
<dbReference type="InterPro" id="IPR013325">
    <property type="entry name" value="RNA_pol_sigma_r2"/>
</dbReference>
<keyword evidence="5" id="KW-0804">Transcription</keyword>
<comment type="similarity">
    <text evidence="1">Belongs to the sigma-70 factor family. ECF subfamily.</text>
</comment>
<dbReference type="InterPro" id="IPR007630">
    <property type="entry name" value="RNA_pol_sigma70_r4"/>
</dbReference>
<evidence type="ECO:0000256" key="5">
    <source>
        <dbReference type="ARBA" id="ARBA00023163"/>
    </source>
</evidence>
<protein>
    <submittedName>
        <fullName evidence="9">Sigma-70 family RNA polymerase sigma factor</fullName>
    </submittedName>
</protein>
<dbReference type="GO" id="GO:0006352">
    <property type="term" value="P:DNA-templated transcription initiation"/>
    <property type="evidence" value="ECO:0007669"/>
    <property type="project" value="InterPro"/>
</dbReference>
<keyword evidence="3" id="KW-0731">Sigma factor</keyword>
<keyword evidence="2" id="KW-0805">Transcription regulation</keyword>
<dbReference type="GO" id="GO:0003677">
    <property type="term" value="F:DNA binding"/>
    <property type="evidence" value="ECO:0007669"/>
    <property type="project" value="InterPro"/>
</dbReference>
<sequence length="215" mass="23787">MDGMSHRNDEEATRLAPATLGDVLYGAPHDSLVTERSWVDLVESVAARNQLALHALYERAHRVVFTLAMRITGSRETAEELTLDVFHDVWRHAASFDPANGTVLGWIMNHARSRSIDRLRFRNRSALNGLAPAPVPEAAESPAPVEREQQSESLQRALSQLGQGEREAIEAAFFSELSYAEVADRLNQPVDTIKTSIRSGLHKLREALGAESRPA</sequence>
<feature type="domain" description="RNA polymerase sigma-70 region 2" evidence="7">
    <location>
        <begin position="56"/>
        <end position="124"/>
    </location>
</feature>
<dbReference type="InterPro" id="IPR014284">
    <property type="entry name" value="RNA_pol_sigma-70_dom"/>
</dbReference>
<dbReference type="InterPro" id="IPR039425">
    <property type="entry name" value="RNA_pol_sigma-70-like"/>
</dbReference>
<dbReference type="Proteomes" id="UP000298180">
    <property type="component" value="Unassembled WGS sequence"/>
</dbReference>
<accession>A0A4Z0BSG7</accession>
<dbReference type="Pfam" id="PF04542">
    <property type="entry name" value="Sigma70_r2"/>
    <property type="match status" value="1"/>
</dbReference>
<dbReference type="PANTHER" id="PTHR43133:SF62">
    <property type="entry name" value="RNA POLYMERASE SIGMA FACTOR SIGZ"/>
    <property type="match status" value="1"/>
</dbReference>
<evidence type="ECO:0000313" key="10">
    <source>
        <dbReference type="Proteomes" id="UP000298180"/>
    </source>
</evidence>
<evidence type="ECO:0000256" key="1">
    <source>
        <dbReference type="ARBA" id="ARBA00010641"/>
    </source>
</evidence>
<dbReference type="Gene3D" id="1.10.1740.10">
    <property type="match status" value="1"/>
</dbReference>
<name>A0A4Z0BSG7_9BURK</name>
<dbReference type="Gene3D" id="1.10.10.10">
    <property type="entry name" value="Winged helix-like DNA-binding domain superfamily/Winged helix DNA-binding domain"/>
    <property type="match status" value="1"/>
</dbReference>